<evidence type="ECO:0000313" key="2">
    <source>
        <dbReference type="Proteomes" id="UP001060085"/>
    </source>
</evidence>
<gene>
    <name evidence="1" type="ORF">M9H77_21549</name>
</gene>
<comment type="caution">
    <text evidence="1">The sequence shown here is derived from an EMBL/GenBank/DDBJ whole genome shotgun (WGS) entry which is preliminary data.</text>
</comment>
<organism evidence="1 2">
    <name type="scientific">Catharanthus roseus</name>
    <name type="common">Madagascar periwinkle</name>
    <name type="synonym">Vinca rosea</name>
    <dbReference type="NCBI Taxonomy" id="4058"/>
    <lineage>
        <taxon>Eukaryota</taxon>
        <taxon>Viridiplantae</taxon>
        <taxon>Streptophyta</taxon>
        <taxon>Embryophyta</taxon>
        <taxon>Tracheophyta</taxon>
        <taxon>Spermatophyta</taxon>
        <taxon>Magnoliopsida</taxon>
        <taxon>eudicotyledons</taxon>
        <taxon>Gunneridae</taxon>
        <taxon>Pentapetalae</taxon>
        <taxon>asterids</taxon>
        <taxon>lamiids</taxon>
        <taxon>Gentianales</taxon>
        <taxon>Apocynaceae</taxon>
        <taxon>Rauvolfioideae</taxon>
        <taxon>Vinceae</taxon>
        <taxon>Catharanthinae</taxon>
        <taxon>Catharanthus</taxon>
    </lineage>
</organism>
<reference evidence="2" key="1">
    <citation type="journal article" date="2023" name="Nat. Plants">
        <title>Single-cell RNA sequencing provides a high-resolution roadmap for understanding the multicellular compartmentation of specialized metabolism.</title>
        <authorList>
            <person name="Sun S."/>
            <person name="Shen X."/>
            <person name="Li Y."/>
            <person name="Li Y."/>
            <person name="Wang S."/>
            <person name="Li R."/>
            <person name="Zhang H."/>
            <person name="Shen G."/>
            <person name="Guo B."/>
            <person name="Wei J."/>
            <person name="Xu J."/>
            <person name="St-Pierre B."/>
            <person name="Chen S."/>
            <person name="Sun C."/>
        </authorList>
    </citation>
    <scope>NUCLEOTIDE SEQUENCE [LARGE SCALE GENOMIC DNA]</scope>
</reference>
<accession>A0ACC0ANN2</accession>
<dbReference type="EMBL" id="CM044705">
    <property type="protein sequence ID" value="KAI5662226.1"/>
    <property type="molecule type" value="Genomic_DNA"/>
</dbReference>
<evidence type="ECO:0000313" key="1">
    <source>
        <dbReference type="EMBL" id="KAI5662226.1"/>
    </source>
</evidence>
<sequence>MLGNVTLDLDPIDRGCSIVGGLDGPTGWGSIEQPGRYARARYLFMYMLCEVEKSNVRTLCFGVQASIDYRMPKFVSMTPFKVPNSVFWVSRQGRCVLIRSNFPAVPKPFR</sequence>
<name>A0ACC0ANN2_CATRO</name>
<dbReference type="Proteomes" id="UP001060085">
    <property type="component" value="Linkage Group LG05"/>
</dbReference>
<protein>
    <submittedName>
        <fullName evidence="1">Uncharacterized protein</fullName>
    </submittedName>
</protein>
<keyword evidence="2" id="KW-1185">Reference proteome</keyword>
<proteinExistence type="predicted"/>